<organism evidence="1 2">
    <name type="scientific">Aspergillus glaucus CBS 516.65</name>
    <dbReference type="NCBI Taxonomy" id="1160497"/>
    <lineage>
        <taxon>Eukaryota</taxon>
        <taxon>Fungi</taxon>
        <taxon>Dikarya</taxon>
        <taxon>Ascomycota</taxon>
        <taxon>Pezizomycotina</taxon>
        <taxon>Eurotiomycetes</taxon>
        <taxon>Eurotiomycetidae</taxon>
        <taxon>Eurotiales</taxon>
        <taxon>Aspergillaceae</taxon>
        <taxon>Aspergillus</taxon>
        <taxon>Aspergillus subgen. Aspergillus</taxon>
    </lineage>
</organism>
<dbReference type="AlphaFoldDB" id="A0A1L9VFR0"/>
<accession>A0A1L9VFR0</accession>
<dbReference type="Proteomes" id="UP000184300">
    <property type="component" value="Unassembled WGS sequence"/>
</dbReference>
<keyword evidence="2" id="KW-1185">Reference proteome</keyword>
<dbReference type="RefSeq" id="XP_022399441.1">
    <property type="nucleotide sequence ID" value="XM_022544745.1"/>
</dbReference>
<dbReference type="OrthoDB" id="5419802at2759"/>
<reference evidence="2" key="1">
    <citation type="journal article" date="2017" name="Genome Biol.">
        <title>Comparative genomics reveals high biological diversity and specific adaptations in the industrially and medically important fungal genus Aspergillus.</title>
        <authorList>
            <person name="de Vries R.P."/>
            <person name="Riley R."/>
            <person name="Wiebenga A."/>
            <person name="Aguilar-Osorio G."/>
            <person name="Amillis S."/>
            <person name="Uchima C.A."/>
            <person name="Anderluh G."/>
            <person name="Asadollahi M."/>
            <person name="Askin M."/>
            <person name="Barry K."/>
            <person name="Battaglia E."/>
            <person name="Bayram O."/>
            <person name="Benocci T."/>
            <person name="Braus-Stromeyer S.A."/>
            <person name="Caldana C."/>
            <person name="Canovas D."/>
            <person name="Cerqueira G.C."/>
            <person name="Chen F."/>
            <person name="Chen W."/>
            <person name="Choi C."/>
            <person name="Clum A."/>
            <person name="Dos Santos R.A."/>
            <person name="Damasio A.R."/>
            <person name="Diallinas G."/>
            <person name="Emri T."/>
            <person name="Fekete E."/>
            <person name="Flipphi M."/>
            <person name="Freyberg S."/>
            <person name="Gallo A."/>
            <person name="Gournas C."/>
            <person name="Habgood R."/>
            <person name="Hainaut M."/>
            <person name="Harispe M.L."/>
            <person name="Henrissat B."/>
            <person name="Hilden K.S."/>
            <person name="Hope R."/>
            <person name="Hossain A."/>
            <person name="Karabika E."/>
            <person name="Karaffa L."/>
            <person name="Karanyi Z."/>
            <person name="Krasevec N."/>
            <person name="Kuo A."/>
            <person name="Kusch H."/>
            <person name="LaButti K."/>
            <person name="Lagendijk E.L."/>
            <person name="Lapidus A."/>
            <person name="Levasseur A."/>
            <person name="Lindquist E."/>
            <person name="Lipzen A."/>
            <person name="Logrieco A.F."/>
            <person name="MacCabe A."/>
            <person name="Maekelae M.R."/>
            <person name="Malavazi I."/>
            <person name="Melin P."/>
            <person name="Meyer V."/>
            <person name="Mielnichuk N."/>
            <person name="Miskei M."/>
            <person name="Molnar A.P."/>
            <person name="Mule G."/>
            <person name="Ngan C.Y."/>
            <person name="Orejas M."/>
            <person name="Orosz E."/>
            <person name="Ouedraogo J.P."/>
            <person name="Overkamp K.M."/>
            <person name="Park H.-S."/>
            <person name="Perrone G."/>
            <person name="Piumi F."/>
            <person name="Punt P.J."/>
            <person name="Ram A.F."/>
            <person name="Ramon A."/>
            <person name="Rauscher S."/>
            <person name="Record E."/>
            <person name="Riano-Pachon D.M."/>
            <person name="Robert V."/>
            <person name="Roehrig J."/>
            <person name="Ruller R."/>
            <person name="Salamov A."/>
            <person name="Salih N.S."/>
            <person name="Samson R.A."/>
            <person name="Sandor E."/>
            <person name="Sanguinetti M."/>
            <person name="Schuetze T."/>
            <person name="Sepcic K."/>
            <person name="Shelest E."/>
            <person name="Sherlock G."/>
            <person name="Sophianopoulou V."/>
            <person name="Squina F.M."/>
            <person name="Sun H."/>
            <person name="Susca A."/>
            <person name="Todd R.B."/>
            <person name="Tsang A."/>
            <person name="Unkles S.E."/>
            <person name="van de Wiele N."/>
            <person name="van Rossen-Uffink D."/>
            <person name="Oliveira J.V."/>
            <person name="Vesth T.C."/>
            <person name="Visser J."/>
            <person name="Yu J.-H."/>
            <person name="Zhou M."/>
            <person name="Andersen M.R."/>
            <person name="Archer D.B."/>
            <person name="Baker S.E."/>
            <person name="Benoit I."/>
            <person name="Brakhage A.A."/>
            <person name="Braus G.H."/>
            <person name="Fischer R."/>
            <person name="Frisvad J.C."/>
            <person name="Goldman G.H."/>
            <person name="Houbraken J."/>
            <person name="Oakley B."/>
            <person name="Pocsi I."/>
            <person name="Scazzocchio C."/>
            <person name="Seiboth B."/>
            <person name="vanKuyk P.A."/>
            <person name="Wortman J."/>
            <person name="Dyer P.S."/>
            <person name="Grigoriev I.V."/>
        </authorList>
    </citation>
    <scope>NUCLEOTIDE SEQUENCE [LARGE SCALE GENOMIC DNA]</scope>
    <source>
        <strain evidence="2">CBS 516.65</strain>
    </source>
</reference>
<protein>
    <submittedName>
        <fullName evidence="1">Uncharacterized protein</fullName>
    </submittedName>
</protein>
<dbReference type="VEuPathDB" id="FungiDB:ASPGLDRAFT_36859"/>
<evidence type="ECO:0000313" key="1">
    <source>
        <dbReference type="EMBL" id="OJJ82743.1"/>
    </source>
</evidence>
<proteinExistence type="predicted"/>
<name>A0A1L9VFR0_ASPGL</name>
<gene>
    <name evidence="1" type="ORF">ASPGLDRAFT_36859</name>
</gene>
<dbReference type="GeneID" id="34461006"/>
<sequence length="154" mass="17953">MAAYNLRWPYGSPNKPVPLKLFVHEDWLQRPQYNLETASREEMRMGKFKVKVFNPERLFCEKILFQCERRGALKEATDVRDLPILFKPVLPRRVELDFGGSQSLTDALQYLVEKEPELAEQIKRKVKCAAVFHNWLNPYQIGRAGTLGDLVDDM</sequence>
<dbReference type="EMBL" id="KV878901">
    <property type="protein sequence ID" value="OJJ82743.1"/>
    <property type="molecule type" value="Genomic_DNA"/>
</dbReference>
<evidence type="ECO:0000313" key="2">
    <source>
        <dbReference type="Proteomes" id="UP000184300"/>
    </source>
</evidence>